<evidence type="ECO:0000313" key="2">
    <source>
        <dbReference type="Proteomes" id="UP000693883"/>
    </source>
</evidence>
<dbReference type="EMBL" id="MZ342906">
    <property type="protein sequence ID" value="QWY14149.1"/>
    <property type="molecule type" value="Genomic_DNA"/>
</dbReference>
<organism evidence="1 2">
    <name type="scientific">Escherichia phage vB_EcoP_SU7</name>
    <dbReference type="NCBI Taxonomy" id="2849626"/>
    <lineage>
        <taxon>Viruses</taxon>
        <taxon>Duplodnaviria</taxon>
        <taxon>Heunggongvirae</taxon>
        <taxon>Uroviricota</taxon>
        <taxon>Caudoviricetes</taxon>
        <taxon>Mktvariviridae</taxon>
        <taxon>Gordonclarkvirinae</taxon>
        <taxon>Suseptimavirus</taxon>
        <taxon>Suseptimavirus SU7</taxon>
    </lineage>
</organism>
<gene>
    <name evidence="1" type="ORF">SU7_30</name>
</gene>
<name>A0A8F3C9A9_9CAUD</name>
<accession>A0A8F3C9A9</accession>
<dbReference type="Proteomes" id="UP000693883">
    <property type="component" value="Segment"/>
</dbReference>
<proteinExistence type="predicted"/>
<evidence type="ECO:0000313" key="1">
    <source>
        <dbReference type="EMBL" id="QWY14149.1"/>
    </source>
</evidence>
<protein>
    <submittedName>
        <fullName evidence="1">Uncharacterized protein</fullName>
    </submittedName>
</protein>
<sequence>MIRAELTIPEGVTQFHAVWEHNNQIFGCTFKFFINENGSYWAYYVAEDDEWIRVRYPSDHIPSPETAMYLFCVV</sequence>
<keyword evidence="2" id="KW-1185">Reference proteome</keyword>
<reference evidence="1 2" key="1">
    <citation type="submission" date="2021-06" db="EMBL/GenBank/DDBJ databases">
        <title>Complete genome sequence of vB_EcoP_SU7, a Podoviridae coliphage with C3 morphotype.</title>
        <authorList>
            <person name="Koonjan S."/>
            <person name="Cooper C.J."/>
            <person name="Nilsson A.S."/>
        </authorList>
    </citation>
    <scope>NUCLEOTIDE SEQUENCE [LARGE SCALE GENOMIC DNA]</scope>
</reference>